<dbReference type="Proteomes" id="UP001642464">
    <property type="component" value="Unassembled WGS sequence"/>
</dbReference>
<dbReference type="CDD" id="cd17039">
    <property type="entry name" value="Ubl_ubiquitin_like"/>
    <property type="match status" value="1"/>
</dbReference>
<feature type="domain" description="Ubiquitin-like" evidence="1">
    <location>
        <begin position="4"/>
        <end position="69"/>
    </location>
</feature>
<dbReference type="InterPro" id="IPR016024">
    <property type="entry name" value="ARM-type_fold"/>
</dbReference>
<dbReference type="Gene3D" id="1.20.920.60">
    <property type="match status" value="1"/>
</dbReference>
<dbReference type="PANTHER" id="PTHR28069:SF1">
    <property type="entry name" value="PROTEIN MSS51, MITOCHONDRIAL"/>
    <property type="match status" value="1"/>
</dbReference>
<dbReference type="PROSITE" id="PS50053">
    <property type="entry name" value="UBIQUITIN_2"/>
    <property type="match status" value="1"/>
</dbReference>
<comment type="caution">
    <text evidence="2">The sequence shown here is derived from an EMBL/GenBank/DDBJ whole genome shotgun (WGS) entry which is preliminary data.</text>
</comment>
<dbReference type="SUPFAM" id="SSF48371">
    <property type="entry name" value="ARM repeat"/>
    <property type="match status" value="1"/>
</dbReference>
<keyword evidence="3" id="KW-1185">Reference proteome</keyword>
<dbReference type="PANTHER" id="PTHR28069">
    <property type="entry name" value="GH20023P"/>
    <property type="match status" value="1"/>
</dbReference>
<dbReference type="EMBL" id="CAXAMM010039218">
    <property type="protein sequence ID" value="CAK9084800.1"/>
    <property type="molecule type" value="Genomic_DNA"/>
</dbReference>
<dbReference type="Pfam" id="PF20179">
    <property type="entry name" value="MSS51_C"/>
    <property type="match status" value="1"/>
</dbReference>
<dbReference type="InterPro" id="IPR011989">
    <property type="entry name" value="ARM-like"/>
</dbReference>
<dbReference type="InterPro" id="IPR000626">
    <property type="entry name" value="Ubiquitin-like_dom"/>
</dbReference>
<evidence type="ECO:0000313" key="3">
    <source>
        <dbReference type="Proteomes" id="UP001642464"/>
    </source>
</evidence>
<protein>
    <recommendedName>
        <fullName evidence="1">Ubiquitin-like domain-containing protein</fullName>
    </recommendedName>
</protein>
<dbReference type="InterPro" id="IPR046824">
    <property type="entry name" value="Mss51-like_C"/>
</dbReference>
<sequence length="1343" mass="146791">MEPIQLSILKFAGDPIETSANPEDTVVSVKEQIAELVQVPVLCQKLWLHEASGEQVGRTQPLRKKRMDDLEEEFQYGWQIQEVRSFHCPPQGVVECVHLSLILLCASSTFEISDSQLNVRGHRLEQWDVCKRFLENPVEYMSALKKFSDDICAGRLSSDQVELAQNKIEEMGHTFSARYFQRVSEFCSLLVRWVSCALKLYHAVNAKDGPLELEDDFQLSVYADGSSLQLALVVDPEALFESMEDSMEKKLEAIAALKTLGAKFPDRALRELGTALISGYAELRAAALDAIKGWPANEEFATMLHNEIPIFYREPCPKNEVLAALEHLGPQHPQLLKRVATGLNAGNCQRKVSPKKKKGKEWKPAEEPDEEFCLETFKRLQLEEDPKKVLDCLAYAIFHPATRRANMDIICQALSLAASRDYDTAVHTIVGRAQFADEVEEPWVRARAAEMAMCFAVKEDEKVLSILRSCTDLTGSDLCTLAKCYAHLSDGETPFLPILCADLPCGQDRREVLQTIQEMKPVDNEAVIKAIMRYLENWEGLLSCFGPMSMLDACRVMEQVAISDPSPLHKAYTQLLKALALRLARPRTNDLYDLQCRRFLLDKAQEKGGANDEVLSCLASGFSSSIEPIRRECLYFFQKVAKSPDADVVQVLLEVLDDDFSSWSCSTALEALRSCCDAELLETRALRHLLKLLKTKSNSLVKCAALKALHAVHNGEVTDLAARLARQDPIDSVRLAALQLLRGQEAAEVSNLAVEVLCTDSSETVLLGALEVLTPLSAAGSAGKAAVEAAKKLLIHPSRQVRLESARLLGTASHDAASGVTVVTMALEALQAPAKVGSGDLSHFGLALAGRSVAFREMGRARAGLPAEPKVLAASLADARAAVSLAQQLTSNSTLALKAARALNAALAESGEGPMEAQQACDALAGLGFDEPVKHELRQVAKDGIDTAGLCAEMDASAKDGESPGTFRWPRRMVLPTLPSGPSLAAAVTEKGWGPYLRQRGGEQMVNLERSKLAMMLDALSFPLSLAWLLLQEPLVRIASGTLHVVVLGATSKAEVRILEDSDYWEELGRVMAPQCKVKLHFVGPEISAESADVHQTQPPCATQFFQAHSDLNSSNTICAVFNGGFGNFVSSGRDELFHSWLQDLTFLADQHVLCAFFCANDYADLKGEVAVHQLLGSCFALRPRQNPFAMATVYSGEDSSEWFSGNAFVYAVCGFERSARRVELSTAEVLQIAQSDHAIVHEAPLPVRLLESERSSSGSTGVPPVSTVGEMKPMDGGWRFEVPLADASCMQAADVQISDTQLSLVLEGLRRVVPWPTPVDSASARASFSARSCKLVVKATSQ</sequence>
<reference evidence="2 3" key="1">
    <citation type="submission" date="2024-02" db="EMBL/GenBank/DDBJ databases">
        <authorList>
            <person name="Chen Y."/>
            <person name="Shah S."/>
            <person name="Dougan E. K."/>
            <person name="Thang M."/>
            <person name="Chan C."/>
        </authorList>
    </citation>
    <scope>NUCLEOTIDE SEQUENCE [LARGE SCALE GENOMIC DNA]</scope>
</reference>
<gene>
    <name evidence="2" type="ORF">SCF082_LOCUS40212</name>
</gene>
<proteinExistence type="predicted"/>
<evidence type="ECO:0000259" key="1">
    <source>
        <dbReference type="PROSITE" id="PS50053"/>
    </source>
</evidence>
<evidence type="ECO:0000313" key="2">
    <source>
        <dbReference type="EMBL" id="CAK9084800.1"/>
    </source>
</evidence>
<organism evidence="2 3">
    <name type="scientific">Durusdinium trenchii</name>
    <dbReference type="NCBI Taxonomy" id="1381693"/>
    <lineage>
        <taxon>Eukaryota</taxon>
        <taxon>Sar</taxon>
        <taxon>Alveolata</taxon>
        <taxon>Dinophyceae</taxon>
        <taxon>Suessiales</taxon>
        <taxon>Symbiodiniaceae</taxon>
        <taxon>Durusdinium</taxon>
    </lineage>
</organism>
<dbReference type="Gene3D" id="1.25.10.10">
    <property type="entry name" value="Leucine-rich Repeat Variant"/>
    <property type="match status" value="1"/>
</dbReference>
<accession>A0ABP0QAA6</accession>
<name>A0ABP0QAA6_9DINO</name>